<feature type="signal peptide" evidence="1">
    <location>
        <begin position="1"/>
        <end position="22"/>
    </location>
</feature>
<dbReference type="Pfam" id="PF05573">
    <property type="entry name" value="NosL"/>
    <property type="match status" value="1"/>
</dbReference>
<reference evidence="3" key="1">
    <citation type="journal article" date="2019" name="Int. J. Syst. Evol. Microbiol.">
        <title>The Global Catalogue of Microorganisms (GCM) 10K type strain sequencing project: providing services to taxonomists for standard genome sequencing and annotation.</title>
        <authorList>
            <consortium name="The Broad Institute Genomics Platform"/>
            <consortium name="The Broad Institute Genome Sequencing Center for Infectious Disease"/>
            <person name="Wu L."/>
            <person name="Ma J."/>
        </authorList>
    </citation>
    <scope>NUCLEOTIDE SEQUENCE [LARGE SCALE GENOMIC DNA]</scope>
    <source>
        <strain evidence="3">CECT 9128</strain>
    </source>
</reference>
<dbReference type="EMBL" id="JBHSAS010000033">
    <property type="protein sequence ID" value="MFC4029425.1"/>
    <property type="molecule type" value="Genomic_DNA"/>
</dbReference>
<keyword evidence="3" id="KW-1185">Reference proteome</keyword>
<dbReference type="InterPro" id="IPR008719">
    <property type="entry name" value="N2O_reductase_NosL"/>
</dbReference>
<feature type="chain" id="PRO_5047342283" evidence="1">
    <location>
        <begin position="23"/>
        <end position="136"/>
    </location>
</feature>
<dbReference type="RefSeq" id="WP_290237007.1">
    <property type="nucleotide sequence ID" value="NZ_JAUFPZ010000002.1"/>
</dbReference>
<evidence type="ECO:0000256" key="1">
    <source>
        <dbReference type="SAM" id="SignalP"/>
    </source>
</evidence>
<dbReference type="PANTHER" id="PTHR41247">
    <property type="entry name" value="HTH-TYPE TRANSCRIPTIONAL REPRESSOR YCNK"/>
    <property type="match status" value="1"/>
</dbReference>
<evidence type="ECO:0000313" key="3">
    <source>
        <dbReference type="Proteomes" id="UP001595793"/>
    </source>
</evidence>
<dbReference type="SUPFAM" id="SSF160387">
    <property type="entry name" value="NosL/MerB-like"/>
    <property type="match status" value="1"/>
</dbReference>
<sequence>MKKLFFISILLILAACNTKPQAINYGNDHCDFCEMTIVDQSFASQAVTDKGKQYKYDAIECMLQDQLQNQYTIATNLVSDYKNPGEMLNAYKAMFVINDSIKSPMGGNIAAFKDKSNKAGKLWSWDELQEKYSDHD</sequence>
<dbReference type="Proteomes" id="UP001595793">
    <property type="component" value="Unassembled WGS sequence"/>
</dbReference>
<dbReference type="PROSITE" id="PS51257">
    <property type="entry name" value="PROKAR_LIPOPROTEIN"/>
    <property type="match status" value="1"/>
</dbReference>
<comment type="caution">
    <text evidence="2">The sequence shown here is derived from an EMBL/GenBank/DDBJ whole genome shotgun (WGS) entry which is preliminary data.</text>
</comment>
<organism evidence="2 3">
    <name type="scientific">Zunongwangia endophytica</name>
    <dbReference type="NCBI Taxonomy" id="1808945"/>
    <lineage>
        <taxon>Bacteria</taxon>
        <taxon>Pseudomonadati</taxon>
        <taxon>Bacteroidota</taxon>
        <taxon>Flavobacteriia</taxon>
        <taxon>Flavobacteriales</taxon>
        <taxon>Flavobacteriaceae</taxon>
        <taxon>Zunongwangia</taxon>
    </lineage>
</organism>
<protein>
    <submittedName>
        <fullName evidence="2">Nitrous oxide reductase accessory protein NosL</fullName>
    </submittedName>
</protein>
<name>A0ABV8HF06_9FLAO</name>
<accession>A0ABV8HF06</accession>
<gene>
    <name evidence="2" type="ORF">ACFOS1_18545</name>
</gene>
<proteinExistence type="predicted"/>
<dbReference type="PANTHER" id="PTHR41247:SF1">
    <property type="entry name" value="HTH-TYPE TRANSCRIPTIONAL REPRESSOR YCNK"/>
    <property type="match status" value="1"/>
</dbReference>
<evidence type="ECO:0000313" key="2">
    <source>
        <dbReference type="EMBL" id="MFC4029425.1"/>
    </source>
</evidence>
<keyword evidence="1" id="KW-0732">Signal</keyword>